<accession>A0A392V3E9</accession>
<name>A0A392V3E9_9FABA</name>
<protein>
    <submittedName>
        <fullName evidence="1">Uncharacterized protein</fullName>
    </submittedName>
</protein>
<evidence type="ECO:0000313" key="2">
    <source>
        <dbReference type="Proteomes" id="UP000265520"/>
    </source>
</evidence>
<dbReference type="EMBL" id="LXQA011052347">
    <property type="protein sequence ID" value="MCI82818.1"/>
    <property type="molecule type" value="Genomic_DNA"/>
</dbReference>
<evidence type="ECO:0000313" key="1">
    <source>
        <dbReference type="EMBL" id="MCI82818.1"/>
    </source>
</evidence>
<proteinExistence type="predicted"/>
<dbReference type="Proteomes" id="UP000265520">
    <property type="component" value="Unassembled WGS sequence"/>
</dbReference>
<reference evidence="1 2" key="1">
    <citation type="journal article" date="2018" name="Front. Plant Sci.">
        <title>Red Clover (Trifolium pratense) and Zigzag Clover (T. medium) - A Picture of Genomic Similarities and Differences.</title>
        <authorList>
            <person name="Dluhosova J."/>
            <person name="Istvanek J."/>
            <person name="Nedelnik J."/>
            <person name="Repkova J."/>
        </authorList>
    </citation>
    <scope>NUCLEOTIDE SEQUENCE [LARGE SCALE GENOMIC DNA]</scope>
    <source>
        <strain evidence="2">cv. 10/8</strain>
        <tissue evidence="1">Leaf</tissue>
    </source>
</reference>
<sequence length="11" mass="1360">MDTPNSKLYYK</sequence>
<feature type="non-terminal residue" evidence="1">
    <location>
        <position position="11"/>
    </location>
</feature>
<comment type="caution">
    <text evidence="1">The sequence shown here is derived from an EMBL/GenBank/DDBJ whole genome shotgun (WGS) entry which is preliminary data.</text>
</comment>
<keyword evidence="2" id="KW-1185">Reference proteome</keyword>
<organism evidence="1 2">
    <name type="scientific">Trifolium medium</name>
    <dbReference type="NCBI Taxonomy" id="97028"/>
    <lineage>
        <taxon>Eukaryota</taxon>
        <taxon>Viridiplantae</taxon>
        <taxon>Streptophyta</taxon>
        <taxon>Embryophyta</taxon>
        <taxon>Tracheophyta</taxon>
        <taxon>Spermatophyta</taxon>
        <taxon>Magnoliopsida</taxon>
        <taxon>eudicotyledons</taxon>
        <taxon>Gunneridae</taxon>
        <taxon>Pentapetalae</taxon>
        <taxon>rosids</taxon>
        <taxon>fabids</taxon>
        <taxon>Fabales</taxon>
        <taxon>Fabaceae</taxon>
        <taxon>Papilionoideae</taxon>
        <taxon>50 kb inversion clade</taxon>
        <taxon>NPAAA clade</taxon>
        <taxon>Hologalegina</taxon>
        <taxon>IRL clade</taxon>
        <taxon>Trifolieae</taxon>
        <taxon>Trifolium</taxon>
    </lineage>
</organism>